<sequence>MNKTGQTPIRIGRIDFTNVWPVFHYFPEGRWGDQVQIERQVPSGLNRAMAEGRIDLGAISSYSYAEHADEYLLLPNLSVCALGRVNSIFLFHRGPLEELREGLVATASTSASSVNLFRIIMRRFLNGSPREVSMQPDLNKMMEEADAALLIGDDAIKASWMNERDGLYRMTDLGELWKQFTGQWMVFAVWALRKEAAAANPELVEDIYGALIESKRKSVNDIGPLVDKAVHSIGGTEAFWHAYFHGLQYGFGEPQQEGLLTYYRYAWEEGLLERQTTLNFWRPGEPSRTEGER</sequence>
<dbReference type="EMBL" id="BOVK01000006">
    <property type="protein sequence ID" value="GIQ67553.1"/>
    <property type="molecule type" value="Genomic_DNA"/>
</dbReference>
<comment type="catalytic activity">
    <reaction evidence="4">
        <text>chorismate = 3-[(1-carboxyvinyl)-oxy]benzoate + H2O</text>
        <dbReference type="Rhea" id="RHEA:40051"/>
        <dbReference type="ChEBI" id="CHEBI:15377"/>
        <dbReference type="ChEBI" id="CHEBI:29748"/>
        <dbReference type="ChEBI" id="CHEBI:76981"/>
        <dbReference type="EC" id="4.2.1.151"/>
    </reaction>
</comment>
<dbReference type="InterPro" id="IPR003773">
    <property type="entry name" value="Menaquinone_biosynth"/>
</dbReference>
<comment type="function">
    <text evidence="4">Catalyzes the dehydration of chorismate into 3-[(1-carboxyvinyl)oxy]benzoate, a step in the biosynthesis of menaquinone (MK, vitamin K2).</text>
</comment>
<keyword evidence="3 4" id="KW-0456">Lyase</keyword>
<dbReference type="UniPathway" id="UPA00079"/>
<dbReference type="SUPFAM" id="SSF53850">
    <property type="entry name" value="Periplasmic binding protein-like II"/>
    <property type="match status" value="1"/>
</dbReference>
<comment type="similarity">
    <text evidence="4">Belongs to the MqnA/MqnD family. MqnA subfamily.</text>
</comment>
<dbReference type="Pfam" id="PF02621">
    <property type="entry name" value="VitK2_biosynth"/>
    <property type="match status" value="1"/>
</dbReference>
<keyword evidence="2 4" id="KW-0474">Menaquinone biosynthesis</keyword>
<reference evidence="5" key="1">
    <citation type="submission" date="2021-04" db="EMBL/GenBank/DDBJ databases">
        <title>Draft genome sequence of Xylanibacillus composti strain K13.</title>
        <authorList>
            <person name="Uke A."/>
            <person name="Chhe C."/>
            <person name="Baramee S."/>
            <person name="Kosugi A."/>
        </authorList>
    </citation>
    <scope>NUCLEOTIDE SEQUENCE</scope>
    <source>
        <strain evidence="5">K13</strain>
    </source>
</reference>
<dbReference type="GO" id="GO:0009234">
    <property type="term" value="P:menaquinone biosynthetic process"/>
    <property type="evidence" value="ECO:0007669"/>
    <property type="project" value="UniProtKB-UniRule"/>
</dbReference>
<keyword evidence="6" id="KW-1185">Reference proteome</keyword>
<evidence type="ECO:0000256" key="1">
    <source>
        <dbReference type="ARBA" id="ARBA00004863"/>
    </source>
</evidence>
<proteinExistence type="inferred from homology"/>
<organism evidence="5 6">
    <name type="scientific">Xylanibacillus composti</name>
    <dbReference type="NCBI Taxonomy" id="1572762"/>
    <lineage>
        <taxon>Bacteria</taxon>
        <taxon>Bacillati</taxon>
        <taxon>Bacillota</taxon>
        <taxon>Bacilli</taxon>
        <taxon>Bacillales</taxon>
        <taxon>Paenibacillaceae</taxon>
        <taxon>Xylanibacillus</taxon>
    </lineage>
</organism>
<evidence type="ECO:0000256" key="3">
    <source>
        <dbReference type="ARBA" id="ARBA00023239"/>
    </source>
</evidence>
<comment type="caution">
    <text evidence="5">The sequence shown here is derived from an EMBL/GenBank/DDBJ whole genome shotgun (WGS) entry which is preliminary data.</text>
</comment>
<comment type="pathway">
    <text evidence="1 4">Quinol/quinone metabolism; menaquinone biosynthesis.</text>
</comment>
<evidence type="ECO:0000256" key="4">
    <source>
        <dbReference type="HAMAP-Rule" id="MF_00995"/>
    </source>
</evidence>
<protein>
    <recommendedName>
        <fullName evidence="4">Chorismate dehydratase</fullName>
        <ecNumber evidence="4">4.2.1.151</ecNumber>
    </recommendedName>
    <alternativeName>
        <fullName evidence="4">Menaquinone biosynthetic enzyme MqnA</fullName>
    </alternativeName>
</protein>
<dbReference type="PANTHER" id="PTHR37690:SF1">
    <property type="entry name" value="CHORISMATE DEHYDRATASE"/>
    <property type="match status" value="1"/>
</dbReference>
<dbReference type="EC" id="4.2.1.151" evidence="4"/>
<evidence type="ECO:0000313" key="6">
    <source>
        <dbReference type="Proteomes" id="UP000677918"/>
    </source>
</evidence>
<dbReference type="AlphaFoldDB" id="A0A8J4H2J4"/>
<dbReference type="RefSeq" id="WP_213410149.1">
    <property type="nucleotide sequence ID" value="NZ_BOVK01000006.1"/>
</dbReference>
<accession>A0A8J4H2J4</accession>
<dbReference type="PANTHER" id="PTHR37690">
    <property type="entry name" value="CHORISMATE DEHYDRATASE"/>
    <property type="match status" value="1"/>
</dbReference>
<dbReference type="CDD" id="cd13634">
    <property type="entry name" value="PBP2_Sco4506"/>
    <property type="match status" value="1"/>
</dbReference>
<dbReference type="Proteomes" id="UP000677918">
    <property type="component" value="Unassembled WGS sequence"/>
</dbReference>
<evidence type="ECO:0000313" key="5">
    <source>
        <dbReference type="EMBL" id="GIQ67553.1"/>
    </source>
</evidence>
<evidence type="ECO:0000256" key="2">
    <source>
        <dbReference type="ARBA" id="ARBA00022428"/>
    </source>
</evidence>
<name>A0A8J4H2J4_9BACL</name>
<dbReference type="Gene3D" id="3.40.190.10">
    <property type="entry name" value="Periplasmic binding protein-like II"/>
    <property type="match status" value="2"/>
</dbReference>
<gene>
    <name evidence="4 5" type="primary">mqnA</name>
    <name evidence="5" type="ORF">XYCOK13_03770</name>
</gene>
<dbReference type="InterPro" id="IPR030868">
    <property type="entry name" value="MqnA"/>
</dbReference>
<dbReference type="GO" id="GO:0016836">
    <property type="term" value="F:hydro-lyase activity"/>
    <property type="evidence" value="ECO:0007669"/>
    <property type="project" value="UniProtKB-UniRule"/>
</dbReference>
<dbReference type="HAMAP" id="MF_00995">
    <property type="entry name" value="MqnA"/>
    <property type="match status" value="1"/>
</dbReference>